<dbReference type="EMBL" id="AEAH01002616">
    <property type="protein sequence ID" value="EGH34521.1"/>
    <property type="molecule type" value="Genomic_DNA"/>
</dbReference>
<reference evidence="1 2" key="1">
    <citation type="journal article" date="2011" name="PLoS Pathog.">
        <title>Dynamic evolution of pathogenicity revealed by sequencing and comparative genomics of 19 Pseudomonas syringae isolates.</title>
        <authorList>
            <person name="Baltrus D.A."/>
            <person name="Nishimura M.T."/>
            <person name="Romanchuk A."/>
            <person name="Chang J.H."/>
            <person name="Mukhtar M.S."/>
            <person name="Cherkis K."/>
            <person name="Roach J."/>
            <person name="Grant S.R."/>
            <person name="Jones C.D."/>
            <person name="Dangl J.L."/>
        </authorList>
    </citation>
    <scope>NUCLEOTIDE SEQUENCE [LARGE SCALE GENOMIC DNA]</scope>
    <source>
        <strain evidence="2">M301072PT</strain>
    </source>
</reference>
<protein>
    <submittedName>
        <fullName evidence="1">Response regulator receiver:CheW-like protein:ATP-binding region, ATPase-like:Hpt</fullName>
    </submittedName>
</protein>
<sequence>MRSARGESLLSETSLFAPQLVVVPPLDEQELARRNTPELPNLLRKLRQTLQAALGEYAGRASKSIEAGLNHSLAVLDERIAALDSQLEGGTEDS</sequence>
<gene>
    <name evidence="1" type="ORF">PSYJA_38461</name>
</gene>
<dbReference type="GO" id="GO:0005524">
    <property type="term" value="F:ATP binding"/>
    <property type="evidence" value="ECO:0007669"/>
    <property type="project" value="UniProtKB-KW"/>
</dbReference>
<dbReference type="Proteomes" id="UP000004471">
    <property type="component" value="Unassembled WGS sequence"/>
</dbReference>
<organism evidence="1 2">
    <name type="scientific">Pseudomonas syringae pv. japonica str. M301072</name>
    <dbReference type="NCBI Taxonomy" id="629262"/>
    <lineage>
        <taxon>Bacteria</taxon>
        <taxon>Pseudomonadati</taxon>
        <taxon>Pseudomonadota</taxon>
        <taxon>Gammaproteobacteria</taxon>
        <taxon>Pseudomonadales</taxon>
        <taxon>Pseudomonadaceae</taxon>
        <taxon>Pseudomonas</taxon>
        <taxon>Pseudomonas syringae</taxon>
    </lineage>
</organism>
<name>F3FWC9_PSESX</name>
<accession>F3FWC9</accession>
<keyword evidence="1" id="KW-0547">Nucleotide-binding</keyword>
<comment type="caution">
    <text evidence="1">The sequence shown here is derived from an EMBL/GenBank/DDBJ whole genome shotgun (WGS) entry which is preliminary data.</text>
</comment>
<feature type="non-terminal residue" evidence="1">
    <location>
        <position position="94"/>
    </location>
</feature>
<evidence type="ECO:0000313" key="2">
    <source>
        <dbReference type="Proteomes" id="UP000004471"/>
    </source>
</evidence>
<proteinExistence type="predicted"/>
<keyword evidence="1" id="KW-0067">ATP-binding</keyword>
<dbReference type="AlphaFoldDB" id="F3FWC9"/>
<evidence type="ECO:0000313" key="1">
    <source>
        <dbReference type="EMBL" id="EGH34521.1"/>
    </source>
</evidence>